<comment type="similarity">
    <text evidence="3">Belongs to the TRAFAC class myosin-kinesin ATPase superfamily. Kinesin family.</text>
</comment>
<keyword evidence="5" id="KW-0378">Hydrolase</keyword>
<dbReference type="InterPro" id="IPR027640">
    <property type="entry name" value="Kinesin-like_fam"/>
</dbReference>
<feature type="non-terminal residue" evidence="5">
    <location>
        <position position="151"/>
    </location>
</feature>
<dbReference type="PRINTS" id="PR00380">
    <property type="entry name" value="KINESINHEAVY"/>
</dbReference>
<dbReference type="Proteomes" id="UP000664859">
    <property type="component" value="Unassembled WGS sequence"/>
</dbReference>
<feature type="domain" description="Kinesin motor" evidence="4">
    <location>
        <begin position="1"/>
        <end position="144"/>
    </location>
</feature>
<comment type="caution">
    <text evidence="3">Lacks conserved residue(s) required for the propagation of feature annotation.</text>
</comment>
<organism evidence="5 6">
    <name type="scientific">Tribonema minus</name>
    <dbReference type="NCBI Taxonomy" id="303371"/>
    <lineage>
        <taxon>Eukaryota</taxon>
        <taxon>Sar</taxon>
        <taxon>Stramenopiles</taxon>
        <taxon>Ochrophyta</taxon>
        <taxon>PX clade</taxon>
        <taxon>Xanthophyceae</taxon>
        <taxon>Tribonematales</taxon>
        <taxon>Tribonemataceae</taxon>
        <taxon>Tribonema</taxon>
    </lineage>
</organism>
<evidence type="ECO:0000256" key="3">
    <source>
        <dbReference type="PROSITE-ProRule" id="PRU00283"/>
    </source>
</evidence>
<dbReference type="SUPFAM" id="SSF52540">
    <property type="entry name" value="P-loop containing nucleoside triphosphate hydrolases"/>
    <property type="match status" value="1"/>
</dbReference>
<keyword evidence="2" id="KW-0067">ATP-binding</keyword>
<keyword evidence="6" id="KW-1185">Reference proteome</keyword>
<dbReference type="InterPro" id="IPR001752">
    <property type="entry name" value="Kinesin_motor_dom"/>
</dbReference>
<evidence type="ECO:0000313" key="5">
    <source>
        <dbReference type="EMBL" id="KAG5184676.1"/>
    </source>
</evidence>
<dbReference type="EMBL" id="JAFCMP010000157">
    <property type="protein sequence ID" value="KAG5184676.1"/>
    <property type="molecule type" value="Genomic_DNA"/>
</dbReference>
<dbReference type="OrthoDB" id="3176171at2759"/>
<dbReference type="PROSITE" id="PS00411">
    <property type="entry name" value="KINESIN_MOTOR_1"/>
    <property type="match status" value="1"/>
</dbReference>
<reference evidence="5" key="1">
    <citation type="submission" date="2021-02" db="EMBL/GenBank/DDBJ databases">
        <title>First Annotated Genome of the Yellow-green Alga Tribonema minus.</title>
        <authorList>
            <person name="Mahan K.M."/>
        </authorList>
    </citation>
    <scope>NUCLEOTIDE SEQUENCE</scope>
    <source>
        <strain evidence="5">UTEX B ZZ1240</strain>
    </source>
</reference>
<comment type="caution">
    <text evidence="5">The sequence shown here is derived from an EMBL/GenBank/DDBJ whole genome shotgun (WGS) entry which is preliminary data.</text>
</comment>
<accession>A0A836CIB8</accession>
<dbReference type="GO" id="GO:0003777">
    <property type="term" value="F:microtubule motor activity"/>
    <property type="evidence" value="ECO:0007669"/>
    <property type="project" value="InterPro"/>
</dbReference>
<dbReference type="PANTHER" id="PTHR47972:SF28">
    <property type="entry name" value="KINESIN-LIKE PROTEIN KLP-3"/>
    <property type="match status" value="1"/>
</dbReference>
<dbReference type="InterPro" id="IPR019821">
    <property type="entry name" value="Kinesin_motor_CS"/>
</dbReference>
<dbReference type="PANTHER" id="PTHR47972">
    <property type="entry name" value="KINESIN-LIKE PROTEIN KLP-3"/>
    <property type="match status" value="1"/>
</dbReference>
<name>A0A836CIB8_9STRA</name>
<dbReference type="InterPro" id="IPR027417">
    <property type="entry name" value="P-loop_NTPase"/>
</dbReference>
<evidence type="ECO:0000256" key="1">
    <source>
        <dbReference type="ARBA" id="ARBA00022741"/>
    </source>
</evidence>
<evidence type="ECO:0000259" key="4">
    <source>
        <dbReference type="PROSITE" id="PS50067"/>
    </source>
</evidence>
<dbReference type="GO" id="GO:0005524">
    <property type="term" value="F:ATP binding"/>
    <property type="evidence" value="ECO:0007669"/>
    <property type="project" value="UniProtKB-KW"/>
</dbReference>
<dbReference type="SMART" id="SM00129">
    <property type="entry name" value="KISc"/>
    <property type="match status" value="1"/>
</dbReference>
<keyword evidence="1" id="KW-0547">Nucleotide-binding</keyword>
<proteinExistence type="inferred from homology"/>
<dbReference type="GO" id="GO:0015630">
    <property type="term" value="C:microtubule cytoskeleton"/>
    <property type="evidence" value="ECO:0007669"/>
    <property type="project" value="TreeGrafter"/>
</dbReference>
<dbReference type="Gene3D" id="3.40.850.10">
    <property type="entry name" value="Kinesin motor domain"/>
    <property type="match status" value="1"/>
</dbReference>
<feature type="non-terminal residue" evidence="5">
    <location>
        <position position="1"/>
    </location>
</feature>
<dbReference type="Pfam" id="PF00225">
    <property type="entry name" value="Kinesin"/>
    <property type="match status" value="1"/>
</dbReference>
<dbReference type="GO" id="GO:0007018">
    <property type="term" value="P:microtubule-based movement"/>
    <property type="evidence" value="ECO:0007669"/>
    <property type="project" value="InterPro"/>
</dbReference>
<protein>
    <submittedName>
        <fullName evidence="5">P-loop containing nucleoside triphosphate hydrolase protein</fullName>
    </submittedName>
</protein>
<dbReference type="GO" id="GO:0016787">
    <property type="term" value="F:hydrolase activity"/>
    <property type="evidence" value="ECO:0007669"/>
    <property type="project" value="UniProtKB-KW"/>
</dbReference>
<dbReference type="AlphaFoldDB" id="A0A836CIB8"/>
<sequence>VFDRGNRRRSVASTNVHERSSRSHSVLMVDVSVTTRAGGDGGRLFLVDLAGSERVKISGVSGEAMREATHINSSLSALGDVMHALETKAKHVPYRNSKLTHLLSDALASGSGSRTALVVTVCPTELTVDESVSTLMFASRVRNISLGPAAK</sequence>
<dbReference type="GO" id="GO:0008017">
    <property type="term" value="F:microtubule binding"/>
    <property type="evidence" value="ECO:0007669"/>
    <property type="project" value="InterPro"/>
</dbReference>
<dbReference type="PROSITE" id="PS50067">
    <property type="entry name" value="KINESIN_MOTOR_2"/>
    <property type="match status" value="1"/>
</dbReference>
<evidence type="ECO:0000313" key="6">
    <source>
        <dbReference type="Proteomes" id="UP000664859"/>
    </source>
</evidence>
<dbReference type="InterPro" id="IPR036961">
    <property type="entry name" value="Kinesin_motor_dom_sf"/>
</dbReference>
<gene>
    <name evidence="5" type="ORF">JKP88DRAFT_155474</name>
</gene>
<evidence type="ECO:0000256" key="2">
    <source>
        <dbReference type="ARBA" id="ARBA00022840"/>
    </source>
</evidence>